<dbReference type="Proteomes" id="UP000314980">
    <property type="component" value="Unassembled WGS sequence"/>
</dbReference>
<dbReference type="InterPro" id="IPR011705">
    <property type="entry name" value="BACK"/>
</dbReference>
<dbReference type="InterPro" id="IPR011333">
    <property type="entry name" value="SKP1/BTB/POZ_sf"/>
</dbReference>
<dbReference type="GO" id="GO:0005856">
    <property type="term" value="C:cytoskeleton"/>
    <property type="evidence" value="ECO:0007669"/>
    <property type="project" value="UniProtKB-SubCell"/>
</dbReference>
<evidence type="ECO:0000256" key="2">
    <source>
        <dbReference type="ARBA" id="ARBA00004449"/>
    </source>
</evidence>
<evidence type="ECO:0000313" key="14">
    <source>
        <dbReference type="Proteomes" id="UP000314980"/>
    </source>
</evidence>
<dbReference type="Pfam" id="PF07707">
    <property type="entry name" value="BACK"/>
    <property type="match status" value="1"/>
</dbReference>
<evidence type="ECO:0000256" key="8">
    <source>
        <dbReference type="ARBA" id="ARBA00022951"/>
    </source>
</evidence>
<dbReference type="InterPro" id="IPR030571">
    <property type="entry name" value="KLHL41_KL41B_BTB_POZ_dom"/>
</dbReference>
<evidence type="ECO:0000256" key="5">
    <source>
        <dbReference type="ARBA" id="ARBA00022490"/>
    </source>
</evidence>
<dbReference type="Gene3D" id="2.120.10.80">
    <property type="entry name" value="Kelch-type beta propeller"/>
    <property type="match status" value="1"/>
</dbReference>
<proteinExistence type="predicted"/>
<dbReference type="SMART" id="SM00875">
    <property type="entry name" value="BACK"/>
    <property type="match status" value="1"/>
</dbReference>
<dbReference type="PANTHER" id="PTHR24412">
    <property type="entry name" value="KELCH PROTEIN"/>
    <property type="match status" value="1"/>
</dbReference>
<dbReference type="Gene3D" id="1.25.40.420">
    <property type="match status" value="1"/>
</dbReference>
<name>A0A4W6DIQ3_LATCA</name>
<dbReference type="PROSITE" id="PS50097">
    <property type="entry name" value="BTB"/>
    <property type="match status" value="1"/>
</dbReference>
<evidence type="ECO:0000256" key="10">
    <source>
        <dbReference type="ARBA" id="ARBA00023212"/>
    </source>
</evidence>
<dbReference type="CDD" id="cd18341">
    <property type="entry name" value="BTB_POZ_KLHL41_KBTBD10"/>
    <property type="match status" value="1"/>
</dbReference>
<dbReference type="SUPFAM" id="SSF117281">
    <property type="entry name" value="Kelch motif"/>
    <property type="match status" value="1"/>
</dbReference>
<dbReference type="GeneTree" id="ENSGT00940000158859"/>
<dbReference type="Pfam" id="PF00651">
    <property type="entry name" value="BTB"/>
    <property type="match status" value="1"/>
</dbReference>
<dbReference type="GO" id="GO:0036269">
    <property type="term" value="P:swimming behavior"/>
    <property type="evidence" value="ECO:0007669"/>
    <property type="project" value="Ensembl"/>
</dbReference>
<evidence type="ECO:0000256" key="6">
    <source>
        <dbReference type="ARBA" id="ARBA00022737"/>
    </source>
</evidence>
<dbReference type="Gene3D" id="3.30.710.10">
    <property type="entry name" value="Potassium Channel Kv1.1, Chain A"/>
    <property type="match status" value="1"/>
</dbReference>
<keyword evidence="6" id="KW-0677">Repeat</keyword>
<dbReference type="InParanoid" id="A0A4W6DIQ3"/>
<evidence type="ECO:0000259" key="12">
    <source>
        <dbReference type="PROSITE" id="PS50097"/>
    </source>
</evidence>
<keyword evidence="14" id="KW-1185">Reference proteome</keyword>
<evidence type="ECO:0000256" key="9">
    <source>
        <dbReference type="ARBA" id="ARBA00023136"/>
    </source>
</evidence>
<dbReference type="InterPro" id="IPR006652">
    <property type="entry name" value="Kelch_1"/>
</dbReference>
<keyword evidence="10" id="KW-0206">Cytoskeleton</keyword>
<evidence type="ECO:0000256" key="3">
    <source>
        <dbReference type="ARBA" id="ARBA00004586"/>
    </source>
</evidence>
<dbReference type="PANTHER" id="PTHR24412:SF146">
    <property type="entry name" value="KELCH-LIKE PROTEIN 41"/>
    <property type="match status" value="1"/>
</dbReference>
<organism evidence="13 14">
    <name type="scientific">Lates calcarifer</name>
    <name type="common">Barramundi</name>
    <name type="synonym">Holocentrus calcarifer</name>
    <dbReference type="NCBI Taxonomy" id="8187"/>
    <lineage>
        <taxon>Eukaryota</taxon>
        <taxon>Metazoa</taxon>
        <taxon>Chordata</taxon>
        <taxon>Craniata</taxon>
        <taxon>Vertebrata</taxon>
        <taxon>Euteleostomi</taxon>
        <taxon>Actinopterygii</taxon>
        <taxon>Neopterygii</taxon>
        <taxon>Teleostei</taxon>
        <taxon>Neoteleostei</taxon>
        <taxon>Acanthomorphata</taxon>
        <taxon>Carangaria</taxon>
        <taxon>Carangaria incertae sedis</taxon>
        <taxon>Centropomidae</taxon>
        <taxon>Lates</taxon>
    </lineage>
</organism>
<keyword evidence="4" id="KW-0880">Kelch repeat</keyword>
<gene>
    <name evidence="13" type="primary">KLHL41</name>
</gene>
<dbReference type="Pfam" id="PF01344">
    <property type="entry name" value="Kelch_1"/>
    <property type="match status" value="1"/>
</dbReference>
<dbReference type="InterPro" id="IPR015915">
    <property type="entry name" value="Kelch-typ_b-propeller"/>
</dbReference>
<evidence type="ECO:0000256" key="11">
    <source>
        <dbReference type="SAM" id="MobiDB-lite"/>
    </source>
</evidence>
<reference evidence="13" key="3">
    <citation type="submission" date="2025-09" db="UniProtKB">
        <authorList>
            <consortium name="Ensembl"/>
        </authorList>
    </citation>
    <scope>IDENTIFICATION</scope>
</reference>
<reference evidence="13" key="2">
    <citation type="submission" date="2025-08" db="UniProtKB">
        <authorList>
            <consortium name="Ensembl"/>
        </authorList>
    </citation>
    <scope>IDENTIFICATION</scope>
</reference>
<feature type="region of interest" description="Disordered" evidence="11">
    <location>
        <begin position="235"/>
        <end position="261"/>
    </location>
</feature>
<evidence type="ECO:0000256" key="1">
    <source>
        <dbReference type="ARBA" id="ARBA00004245"/>
    </source>
</evidence>
<dbReference type="FunFam" id="3.30.710.10:FF:000006">
    <property type="entry name" value="Kelch repeat and BTB domain-containing 6"/>
    <property type="match status" value="1"/>
</dbReference>
<accession>A0A4W6DIQ3</accession>
<dbReference type="PIRSF" id="PIRSF037037">
    <property type="entry name" value="Kelch-like_protein_gigaxonin"/>
    <property type="match status" value="1"/>
</dbReference>
<dbReference type="InterPro" id="IPR017096">
    <property type="entry name" value="BTB-kelch_protein"/>
</dbReference>
<dbReference type="AlphaFoldDB" id="A0A4W6DIQ3"/>
<reference evidence="14" key="1">
    <citation type="submission" date="2015-09" db="EMBL/GenBank/DDBJ databases">
        <authorList>
            <person name="Sai Rama Sridatta P."/>
        </authorList>
    </citation>
    <scope>NUCLEOTIDE SEQUENCE [LARGE SCALE GENOMIC DNA]</scope>
</reference>
<dbReference type="GO" id="GO:0060297">
    <property type="term" value="P:regulation of sarcomere organization"/>
    <property type="evidence" value="ECO:0007669"/>
    <property type="project" value="Ensembl"/>
</dbReference>
<keyword evidence="9" id="KW-0472">Membrane</keyword>
<dbReference type="STRING" id="8187.ENSLCAP00010025294"/>
<dbReference type="FunFam" id="2.120.10.80:FF:000025">
    <property type="entry name" value="Kelch-like family member 41"/>
    <property type="match status" value="1"/>
</dbReference>
<protein>
    <submittedName>
        <fullName evidence="13">Kelch-like family member 41b</fullName>
    </submittedName>
</protein>
<dbReference type="Ensembl" id="ENSLCAT00010025843.1">
    <property type="protein sequence ID" value="ENSLCAP00010025294.1"/>
    <property type="gene ID" value="ENSLCAG00010011829.1"/>
</dbReference>
<feature type="compositionally biased region" description="Basic and acidic residues" evidence="11">
    <location>
        <begin position="235"/>
        <end position="250"/>
    </location>
</feature>
<evidence type="ECO:0000313" key="13">
    <source>
        <dbReference type="Ensembl" id="ENSLCAP00010025294.1"/>
    </source>
</evidence>
<evidence type="ECO:0000256" key="7">
    <source>
        <dbReference type="ARBA" id="ARBA00022824"/>
    </source>
</evidence>
<sequence>MDPNAIKEELRLFQSTLLQDGLKELLNENKFVDCTLKVGDRSFPCHRLIMAACSPYFREIFFTEDGKEVENTKEVVLDDVNPSILDMIIQYLYSAEIDLTDDNVQDIIAVANRFQIPSVFTVCVNYLQKKLSLGNCMAIFRMGLVLSCPRLAVILYKDDEFLRLAPHELFAVIGGDSLNVEREELVFESVMAWVRHDREKRIKVLKDAFNCIRFPDPELQKTIQVIRDAFKGKLPEQPKKKEGGEGADKEGGDEEDSLFPGFLNDNRRHGMYARDFIVMINDTAAVAYDVNENECFLAAMAEQVPRNHVSLASQRNQLYIIGGLFVDEENKDVPLQCYLDPLTSDWVALPPMPSPRCLFNIGESENLLFAVAGKDLQTNESLDSVMCYDVELVMKWSETKKLPLKIHGHAVISHKGLDLLKALNKMFVYNHKQSEWRELAAMKTPRAMFGAVVHNGKIVVAGGVNEEGLTATCEAYDFTTNKWEPFTEFPQERSSVNLVSNSGSLYAVGGFAMVQTENKEVAPTEVTDVWQYEDDKKQWSGMLREMRYAAGSSCVSMRLNAARMPKL</sequence>
<evidence type="ECO:0000256" key="4">
    <source>
        <dbReference type="ARBA" id="ARBA00022441"/>
    </source>
</evidence>
<dbReference type="SUPFAM" id="SSF54695">
    <property type="entry name" value="POZ domain"/>
    <property type="match status" value="1"/>
</dbReference>
<dbReference type="GO" id="GO:0045214">
    <property type="term" value="P:sarcomere organization"/>
    <property type="evidence" value="ECO:0007669"/>
    <property type="project" value="Ensembl"/>
</dbReference>
<keyword evidence="5" id="KW-0963">Cytoplasm</keyword>
<dbReference type="SMART" id="SM00612">
    <property type="entry name" value="Kelch"/>
    <property type="match status" value="4"/>
</dbReference>
<keyword evidence="8" id="KW-0703">Sarcoplasmic reticulum</keyword>
<comment type="subcellular location">
    <subcellularLocation>
        <location evidence="1">Cytoplasm</location>
        <location evidence="1">Cytoskeleton</location>
    </subcellularLocation>
    <subcellularLocation>
        <location evidence="3">Endoplasmic reticulum membrane</location>
    </subcellularLocation>
    <subcellularLocation>
        <location evidence="2">Sarcoplasmic reticulum membrane</location>
    </subcellularLocation>
</comment>
<dbReference type="SMART" id="SM00225">
    <property type="entry name" value="BTB"/>
    <property type="match status" value="1"/>
</dbReference>
<dbReference type="GO" id="GO:0033017">
    <property type="term" value="C:sarcoplasmic reticulum membrane"/>
    <property type="evidence" value="ECO:0007669"/>
    <property type="project" value="UniProtKB-SubCell"/>
</dbReference>
<feature type="domain" description="BTB" evidence="12">
    <location>
        <begin position="32"/>
        <end position="101"/>
    </location>
</feature>
<dbReference type="InterPro" id="IPR000210">
    <property type="entry name" value="BTB/POZ_dom"/>
</dbReference>
<dbReference type="GO" id="GO:0048741">
    <property type="term" value="P:skeletal muscle fiber development"/>
    <property type="evidence" value="ECO:0007669"/>
    <property type="project" value="Ensembl"/>
</dbReference>
<keyword evidence="7" id="KW-0256">Endoplasmic reticulum</keyword>